<dbReference type="SUPFAM" id="SSF57667">
    <property type="entry name" value="beta-beta-alpha zinc fingers"/>
    <property type="match status" value="1"/>
</dbReference>
<dbReference type="Proteomes" id="UP001057580">
    <property type="component" value="Chromosome"/>
</dbReference>
<dbReference type="FunFam" id="3.30.160.60:FF:000100">
    <property type="entry name" value="Zinc finger 45-like"/>
    <property type="match status" value="1"/>
</dbReference>
<sequence>MARREEVTEERPFECELCDDRFATREELQDHVWEYHEMDGDVPP</sequence>
<gene>
    <name evidence="6" type="ORF">N0B31_15390</name>
</gene>
<dbReference type="GO" id="GO:0008270">
    <property type="term" value="F:zinc ion binding"/>
    <property type="evidence" value="ECO:0007669"/>
    <property type="project" value="UniProtKB-KW"/>
</dbReference>
<keyword evidence="7" id="KW-1185">Reference proteome</keyword>
<dbReference type="RefSeq" id="WP_260592512.1">
    <property type="nucleotide sequence ID" value="NZ_CP104003.1"/>
</dbReference>
<keyword evidence="4" id="KW-0862">Zinc</keyword>
<evidence type="ECO:0000313" key="6">
    <source>
        <dbReference type="EMBL" id="UWM53518.1"/>
    </source>
</evidence>
<evidence type="ECO:0000256" key="2">
    <source>
        <dbReference type="ARBA" id="ARBA00022737"/>
    </source>
</evidence>
<proteinExistence type="predicted"/>
<dbReference type="EMBL" id="CP104003">
    <property type="protein sequence ID" value="UWM53518.1"/>
    <property type="molecule type" value="Genomic_DNA"/>
</dbReference>
<evidence type="ECO:0000313" key="7">
    <source>
        <dbReference type="Proteomes" id="UP001057580"/>
    </source>
</evidence>
<dbReference type="PROSITE" id="PS00028">
    <property type="entry name" value="ZINC_FINGER_C2H2_1"/>
    <property type="match status" value="1"/>
</dbReference>
<evidence type="ECO:0000256" key="4">
    <source>
        <dbReference type="ARBA" id="ARBA00022833"/>
    </source>
</evidence>
<dbReference type="KEGG" id="ssai:N0B31_15390"/>
<evidence type="ECO:0000256" key="1">
    <source>
        <dbReference type="ARBA" id="ARBA00022723"/>
    </source>
</evidence>
<evidence type="ECO:0000256" key="3">
    <source>
        <dbReference type="ARBA" id="ARBA00022771"/>
    </source>
</evidence>
<keyword evidence="1" id="KW-0479">Metal-binding</keyword>
<feature type="domain" description="C2H2-type" evidence="5">
    <location>
        <begin position="13"/>
        <end position="41"/>
    </location>
</feature>
<dbReference type="AlphaFoldDB" id="A0A9E7R0X2"/>
<organism evidence="6 7">
    <name type="scientific">Salinirubellus salinus</name>
    <dbReference type="NCBI Taxonomy" id="1364945"/>
    <lineage>
        <taxon>Archaea</taxon>
        <taxon>Methanobacteriati</taxon>
        <taxon>Methanobacteriota</taxon>
        <taxon>Stenosarchaea group</taxon>
        <taxon>Halobacteria</taxon>
        <taxon>Halobacteriales</taxon>
        <taxon>Natronomonadaceae</taxon>
        <taxon>Salinirubellus</taxon>
    </lineage>
</organism>
<keyword evidence="3" id="KW-0863">Zinc-finger</keyword>
<keyword evidence="2" id="KW-0677">Repeat</keyword>
<reference evidence="6" key="1">
    <citation type="submission" date="2022-09" db="EMBL/GenBank/DDBJ databases">
        <title>Diverse halophilic archaea isolated from saline environments.</title>
        <authorList>
            <person name="Cui H.-L."/>
        </authorList>
    </citation>
    <scope>NUCLEOTIDE SEQUENCE</scope>
    <source>
        <strain evidence="6">ZS-35-S2</strain>
    </source>
</reference>
<dbReference type="Gene3D" id="3.30.160.60">
    <property type="entry name" value="Classic Zinc Finger"/>
    <property type="match status" value="1"/>
</dbReference>
<dbReference type="PROSITE" id="PS50157">
    <property type="entry name" value="ZINC_FINGER_C2H2_2"/>
    <property type="match status" value="1"/>
</dbReference>
<name>A0A9E7R0X2_9EURY</name>
<evidence type="ECO:0000259" key="5">
    <source>
        <dbReference type="PROSITE" id="PS50157"/>
    </source>
</evidence>
<dbReference type="GeneID" id="74943834"/>
<protein>
    <submittedName>
        <fullName evidence="6">C2H2-type zinc finger protein</fullName>
    </submittedName>
</protein>
<accession>A0A9E7R0X2</accession>
<dbReference type="InterPro" id="IPR036236">
    <property type="entry name" value="Znf_C2H2_sf"/>
</dbReference>
<dbReference type="InterPro" id="IPR013087">
    <property type="entry name" value="Znf_C2H2_type"/>
</dbReference>